<feature type="region of interest" description="Disordered" evidence="1">
    <location>
        <begin position="1"/>
        <end position="56"/>
    </location>
</feature>
<dbReference type="InParanoid" id="E2AID0"/>
<feature type="compositionally biased region" description="Basic and acidic residues" evidence="1">
    <location>
        <begin position="273"/>
        <end position="283"/>
    </location>
</feature>
<dbReference type="Proteomes" id="UP000000311">
    <property type="component" value="Unassembled WGS sequence"/>
</dbReference>
<feature type="compositionally biased region" description="Basic and acidic residues" evidence="1">
    <location>
        <begin position="28"/>
        <end position="43"/>
    </location>
</feature>
<evidence type="ECO:0000256" key="1">
    <source>
        <dbReference type="SAM" id="MobiDB-lite"/>
    </source>
</evidence>
<feature type="compositionally biased region" description="Basic and acidic residues" evidence="1">
    <location>
        <begin position="233"/>
        <end position="248"/>
    </location>
</feature>
<feature type="region of interest" description="Disordered" evidence="1">
    <location>
        <begin position="233"/>
        <end position="252"/>
    </location>
</feature>
<reference evidence="2 3" key="1">
    <citation type="journal article" date="2010" name="Science">
        <title>Genomic comparison of the ants Camponotus floridanus and Harpegnathos saltator.</title>
        <authorList>
            <person name="Bonasio R."/>
            <person name="Zhang G."/>
            <person name="Ye C."/>
            <person name="Mutti N.S."/>
            <person name="Fang X."/>
            <person name="Qin N."/>
            <person name="Donahue G."/>
            <person name="Yang P."/>
            <person name="Li Q."/>
            <person name="Li C."/>
            <person name="Zhang P."/>
            <person name="Huang Z."/>
            <person name="Berger S.L."/>
            <person name="Reinberg D."/>
            <person name="Wang J."/>
            <person name="Liebig J."/>
        </authorList>
    </citation>
    <scope>NUCLEOTIDE SEQUENCE [LARGE SCALE GENOMIC DNA]</scope>
    <source>
        <strain evidence="3">C129</strain>
    </source>
</reference>
<sequence length="301" mass="33022">MVSSRTPDANVTSTADGGAANDGGAASSRDDEGRATNDVDREWSQSGPASLSMPTDLRNLVISHLSDSGRYSSASPDHHQETTSDVATIKIGCHDEEESYEAFGSVEGDSVDDGPDSPGDSSSAPSPTGTNSRRNPRSPNSTVGRHSWLRTSLRRTPPCSSRKRLSSNALASQLYRSGSFNSSGMGSNYDATDDVYSDVSLEDVMDLSHKTVRTETKQDVTRNCSAEFHRCNERNEDRRVSRENRDESTSLTDTTITRSFINPDYEEDDDDDRYGSENEESNRDAIFMRPGSIHRILNLKF</sequence>
<proteinExistence type="predicted"/>
<dbReference type="AlphaFoldDB" id="E2AID0"/>
<dbReference type="EMBL" id="GL439757">
    <property type="protein sequence ID" value="EFN66805.1"/>
    <property type="molecule type" value="Genomic_DNA"/>
</dbReference>
<keyword evidence="3" id="KW-1185">Reference proteome</keyword>
<feature type="compositionally biased region" description="Low complexity" evidence="1">
    <location>
        <begin position="116"/>
        <end position="127"/>
    </location>
</feature>
<dbReference type="STRING" id="104421.E2AID0"/>
<name>E2AID0_CAMFO</name>
<feature type="compositionally biased region" description="Polar residues" evidence="1">
    <location>
        <begin position="128"/>
        <end position="144"/>
    </location>
</feature>
<accession>E2AID0</accession>
<dbReference type="OrthoDB" id="418358at2759"/>
<feature type="compositionally biased region" description="Low complexity" evidence="1">
    <location>
        <begin position="15"/>
        <end position="27"/>
    </location>
</feature>
<gene>
    <name evidence="2" type="ORF">EAG_04547</name>
</gene>
<feature type="compositionally biased region" description="Polar residues" evidence="1">
    <location>
        <begin position="44"/>
        <end position="53"/>
    </location>
</feature>
<evidence type="ECO:0000313" key="3">
    <source>
        <dbReference type="Proteomes" id="UP000000311"/>
    </source>
</evidence>
<organism evidence="3">
    <name type="scientific">Camponotus floridanus</name>
    <name type="common">Florida carpenter ant</name>
    <dbReference type="NCBI Taxonomy" id="104421"/>
    <lineage>
        <taxon>Eukaryota</taxon>
        <taxon>Metazoa</taxon>
        <taxon>Ecdysozoa</taxon>
        <taxon>Arthropoda</taxon>
        <taxon>Hexapoda</taxon>
        <taxon>Insecta</taxon>
        <taxon>Pterygota</taxon>
        <taxon>Neoptera</taxon>
        <taxon>Endopterygota</taxon>
        <taxon>Hymenoptera</taxon>
        <taxon>Apocrita</taxon>
        <taxon>Aculeata</taxon>
        <taxon>Formicoidea</taxon>
        <taxon>Formicidae</taxon>
        <taxon>Formicinae</taxon>
        <taxon>Camponotus</taxon>
    </lineage>
</organism>
<feature type="compositionally biased region" description="Polar residues" evidence="1">
    <location>
        <begin position="1"/>
        <end position="14"/>
    </location>
</feature>
<feature type="region of interest" description="Disordered" evidence="1">
    <location>
        <begin position="105"/>
        <end position="168"/>
    </location>
</feature>
<feature type="region of interest" description="Disordered" evidence="1">
    <location>
        <begin position="262"/>
        <end position="285"/>
    </location>
</feature>
<protein>
    <submittedName>
        <fullName evidence="2">Uncharacterized protein</fullName>
    </submittedName>
</protein>
<evidence type="ECO:0000313" key="2">
    <source>
        <dbReference type="EMBL" id="EFN66805.1"/>
    </source>
</evidence>